<keyword evidence="1" id="KW-0732">Signal</keyword>
<name>A0ABQ2VPI3_9ACTN</name>
<feature type="chain" id="PRO_5046183461" evidence="1">
    <location>
        <begin position="45"/>
        <end position="151"/>
    </location>
</feature>
<evidence type="ECO:0000256" key="1">
    <source>
        <dbReference type="SAM" id="SignalP"/>
    </source>
</evidence>
<evidence type="ECO:0000313" key="2">
    <source>
        <dbReference type="EMBL" id="GGU98917.1"/>
    </source>
</evidence>
<sequence length="151" mass="15571">MVLITVSDRRVTRNKLIRKLVGLSVSASLACATLLGAPSQSAMAAPHAMTVCYKTITVTKGGLGAASVSFKVKADNGKETGSVNSGGTIDVSQLGLEDDTRIWPEVHVVNMASGKVTSVDGPAVAYCRAGGNAQYIAKVPAHERSSVSLKA</sequence>
<feature type="signal peptide" evidence="1">
    <location>
        <begin position="1"/>
        <end position="44"/>
    </location>
</feature>
<dbReference type="EMBL" id="BMRP01000061">
    <property type="protein sequence ID" value="GGU98917.1"/>
    <property type="molecule type" value="Genomic_DNA"/>
</dbReference>
<protein>
    <submittedName>
        <fullName evidence="2">Uncharacterized protein</fullName>
    </submittedName>
</protein>
<evidence type="ECO:0000313" key="3">
    <source>
        <dbReference type="Proteomes" id="UP000654471"/>
    </source>
</evidence>
<organism evidence="2 3">
    <name type="scientific">Streptomyces albospinus</name>
    <dbReference type="NCBI Taxonomy" id="285515"/>
    <lineage>
        <taxon>Bacteria</taxon>
        <taxon>Bacillati</taxon>
        <taxon>Actinomycetota</taxon>
        <taxon>Actinomycetes</taxon>
        <taxon>Kitasatosporales</taxon>
        <taxon>Streptomycetaceae</taxon>
        <taxon>Streptomyces</taxon>
    </lineage>
</organism>
<accession>A0ABQ2VPI3</accession>
<proteinExistence type="predicted"/>
<dbReference type="Proteomes" id="UP000654471">
    <property type="component" value="Unassembled WGS sequence"/>
</dbReference>
<keyword evidence="3" id="KW-1185">Reference proteome</keyword>
<gene>
    <name evidence="2" type="ORF">GCM10010211_77820</name>
</gene>
<reference evidence="3" key="1">
    <citation type="journal article" date="2019" name="Int. J. Syst. Evol. Microbiol.">
        <title>The Global Catalogue of Microorganisms (GCM) 10K type strain sequencing project: providing services to taxonomists for standard genome sequencing and annotation.</title>
        <authorList>
            <consortium name="The Broad Institute Genomics Platform"/>
            <consortium name="The Broad Institute Genome Sequencing Center for Infectious Disease"/>
            <person name="Wu L."/>
            <person name="Ma J."/>
        </authorList>
    </citation>
    <scope>NUCLEOTIDE SEQUENCE [LARGE SCALE GENOMIC DNA]</scope>
    <source>
        <strain evidence="3">JCM 3399</strain>
    </source>
</reference>
<comment type="caution">
    <text evidence="2">The sequence shown here is derived from an EMBL/GenBank/DDBJ whole genome shotgun (WGS) entry which is preliminary data.</text>
</comment>